<reference evidence="10" key="1">
    <citation type="submission" date="2025-08" db="UniProtKB">
        <authorList>
            <consortium name="Ensembl"/>
        </authorList>
    </citation>
    <scope>IDENTIFICATION</scope>
</reference>
<dbReference type="Proteomes" id="UP000261420">
    <property type="component" value="Unplaced"/>
</dbReference>
<evidence type="ECO:0000256" key="8">
    <source>
        <dbReference type="ARBA" id="ARBA00023198"/>
    </source>
</evidence>
<keyword evidence="11" id="KW-1185">Reference proteome</keyword>
<keyword evidence="7" id="KW-1015">Disulfide bond</keyword>
<dbReference type="GO" id="GO:0030154">
    <property type="term" value="P:cell differentiation"/>
    <property type="evidence" value="ECO:0007669"/>
    <property type="project" value="UniProtKB-KW"/>
</dbReference>
<evidence type="ECO:0000256" key="2">
    <source>
        <dbReference type="ARBA" id="ARBA00018808"/>
    </source>
</evidence>
<dbReference type="InterPro" id="IPR029562">
    <property type="entry name" value="Chemerin"/>
</dbReference>
<dbReference type="PANTHER" id="PTHR15106:SF2">
    <property type="entry name" value="RETINOIC ACID RECEPTOR RESPONDER PROTEIN 2"/>
    <property type="match status" value="1"/>
</dbReference>
<dbReference type="Gene3D" id="3.10.450.10">
    <property type="match status" value="1"/>
</dbReference>
<dbReference type="PANTHER" id="PTHR15106">
    <property type="entry name" value="RETINOIC ACID RECEPTOR RESPONDER PROTEIN 2"/>
    <property type="match status" value="1"/>
</dbReference>
<evidence type="ECO:0000256" key="5">
    <source>
        <dbReference type="ARBA" id="ARBA00022729"/>
    </source>
</evidence>
<evidence type="ECO:0000313" key="11">
    <source>
        <dbReference type="Proteomes" id="UP000261420"/>
    </source>
</evidence>
<name>A0A3B4U5B4_SERDU</name>
<sequence>MFCPEKQHRVGVSLHCHTTPIVTDTGVKMAALLLLLLSVGALFFSSNAQEAYNRLPETYKKGVDLALEKLNSHAGIQHHFLFFRSVKKSDIESGFDVSYIYHHFLLKATKCPKGTVDSTACKFRTDRPLVDCAVCYKMFGGEIEQLPKPYIHCIHRPALTEEMNMERINHCDRMGYSSGAPTLLASMGSQ</sequence>
<dbReference type="GO" id="GO:0050994">
    <property type="term" value="P:regulation of lipid catabolic process"/>
    <property type="evidence" value="ECO:0007669"/>
    <property type="project" value="InterPro"/>
</dbReference>
<proteinExistence type="predicted"/>
<keyword evidence="8" id="KW-0395">Inflammatory response</keyword>
<protein>
    <recommendedName>
        <fullName evidence="2">Retinoic acid receptor responder protein 2</fullName>
    </recommendedName>
    <alternativeName>
        <fullName evidence="9">Chemerin</fullName>
    </alternativeName>
</protein>
<evidence type="ECO:0000256" key="4">
    <source>
        <dbReference type="ARBA" id="ARBA00022525"/>
    </source>
</evidence>
<evidence type="ECO:0000256" key="1">
    <source>
        <dbReference type="ARBA" id="ARBA00004613"/>
    </source>
</evidence>
<reference evidence="10" key="2">
    <citation type="submission" date="2025-09" db="UniProtKB">
        <authorList>
            <consortium name="Ensembl"/>
        </authorList>
    </citation>
    <scope>IDENTIFICATION</scope>
</reference>
<dbReference type="Ensembl" id="ENSSDUT00000013807.1">
    <property type="protein sequence ID" value="ENSSDUP00000013562.1"/>
    <property type="gene ID" value="ENSSDUG00000009855.1"/>
</dbReference>
<evidence type="ECO:0000256" key="6">
    <source>
        <dbReference type="ARBA" id="ARBA00022782"/>
    </source>
</evidence>
<dbReference type="GO" id="GO:0005576">
    <property type="term" value="C:extracellular region"/>
    <property type="evidence" value="ECO:0007669"/>
    <property type="project" value="UniProtKB-SubCell"/>
</dbReference>
<dbReference type="SUPFAM" id="SSF54403">
    <property type="entry name" value="Cystatin/monellin"/>
    <property type="match status" value="1"/>
</dbReference>
<organism evidence="10 11">
    <name type="scientific">Seriola dumerili</name>
    <name type="common">Greater amberjack</name>
    <name type="synonym">Caranx dumerili</name>
    <dbReference type="NCBI Taxonomy" id="41447"/>
    <lineage>
        <taxon>Eukaryota</taxon>
        <taxon>Metazoa</taxon>
        <taxon>Chordata</taxon>
        <taxon>Craniata</taxon>
        <taxon>Vertebrata</taxon>
        <taxon>Euteleostomi</taxon>
        <taxon>Actinopterygii</taxon>
        <taxon>Neopterygii</taxon>
        <taxon>Teleostei</taxon>
        <taxon>Neoteleostei</taxon>
        <taxon>Acanthomorphata</taxon>
        <taxon>Carangaria</taxon>
        <taxon>Carangiformes</taxon>
        <taxon>Carangidae</taxon>
        <taxon>Seriola</taxon>
    </lineage>
</organism>
<keyword evidence="6" id="KW-0221">Differentiation</keyword>
<keyword evidence="4" id="KW-0964">Secreted</keyword>
<evidence type="ECO:0000256" key="3">
    <source>
        <dbReference type="ARBA" id="ARBA00022500"/>
    </source>
</evidence>
<evidence type="ECO:0000256" key="7">
    <source>
        <dbReference type="ARBA" id="ARBA00023157"/>
    </source>
</evidence>
<evidence type="ECO:0000256" key="9">
    <source>
        <dbReference type="ARBA" id="ARBA00032785"/>
    </source>
</evidence>
<dbReference type="OMA" id="AGIQHHF"/>
<dbReference type="GO" id="GO:0006935">
    <property type="term" value="P:chemotaxis"/>
    <property type="evidence" value="ECO:0007669"/>
    <property type="project" value="UniProtKB-KW"/>
</dbReference>
<dbReference type="InterPro" id="IPR046350">
    <property type="entry name" value="Cystatin_sf"/>
</dbReference>
<evidence type="ECO:0000313" key="10">
    <source>
        <dbReference type="Ensembl" id="ENSSDUP00000013562.1"/>
    </source>
</evidence>
<dbReference type="GO" id="GO:0005102">
    <property type="term" value="F:signaling receptor binding"/>
    <property type="evidence" value="ECO:0007669"/>
    <property type="project" value="InterPro"/>
</dbReference>
<dbReference type="GeneTree" id="ENSGT00400000024709"/>
<keyword evidence="3" id="KW-0145">Chemotaxis</keyword>
<keyword evidence="5" id="KW-0732">Signal</keyword>
<dbReference type="GO" id="GO:0006954">
    <property type="term" value="P:inflammatory response"/>
    <property type="evidence" value="ECO:0007669"/>
    <property type="project" value="UniProtKB-KW"/>
</dbReference>
<accession>A0A3B4U5B4</accession>
<dbReference type="AlphaFoldDB" id="A0A3B4U5B4"/>
<comment type="subcellular location">
    <subcellularLocation>
        <location evidence="1">Secreted</location>
    </subcellularLocation>
</comment>